<dbReference type="Pfam" id="PF02668">
    <property type="entry name" value="TauD"/>
    <property type="match status" value="1"/>
</dbReference>
<dbReference type="OrthoDB" id="5491415at2"/>
<proteinExistence type="predicted"/>
<comment type="caution">
    <text evidence="6">The sequence shown here is derived from an EMBL/GenBank/DDBJ whole genome shotgun (WGS) entry which is preliminary data.</text>
</comment>
<comment type="cofactor">
    <cofactor evidence="1">
        <name>Fe(2+)</name>
        <dbReference type="ChEBI" id="CHEBI:29033"/>
    </cofactor>
</comment>
<reference evidence="6 7" key="1">
    <citation type="submission" date="2015-10" db="EMBL/GenBank/DDBJ databases">
        <title>Mycobacterium gordonae draft genome assembly.</title>
        <authorList>
            <person name="Ustinova V."/>
            <person name="Smirnova T."/>
            <person name="Blagodatskikh K."/>
            <person name="Varlamov D."/>
            <person name="Larionova E."/>
            <person name="Chernousova L."/>
        </authorList>
    </citation>
    <scope>NUCLEOTIDE SEQUENCE [LARGE SCALE GENOMIC DNA]</scope>
    <source>
        <strain evidence="6 7">CTRI 14-8773</strain>
    </source>
</reference>
<dbReference type="RefSeq" id="WP_055579496.1">
    <property type="nucleotide sequence ID" value="NZ_LKTM01000310.1"/>
</dbReference>
<accession>A0A0Q2LPI3</accession>
<name>A0A0Q2LPI3_MYCGO</name>
<evidence type="ECO:0000313" key="6">
    <source>
        <dbReference type="EMBL" id="KQH77578.1"/>
    </source>
</evidence>
<protein>
    <submittedName>
        <fullName evidence="6">Gamma-butyrobetaine</fullName>
    </submittedName>
</protein>
<dbReference type="SUPFAM" id="SSF51197">
    <property type="entry name" value="Clavaminate synthase-like"/>
    <property type="match status" value="1"/>
</dbReference>
<sequence>MPTPIYTEQVTDPMAWTGADFSSKEDFAFDLSARNVAALESILTKTARKDRDDITPEDARHPDLDDDLTRLYSDLMFGKGLACVRGFPVEQHSIEDLERIYWAFCTHLGYLVSNNSFGHRMVRVQEEILPGGVQPARGTKSRAELAMHNDAADILSLLCVYPAAQGGESQFASGPAAHNRILAERPDLLEVLYQGFPHHRRSEQPDDQPDVTPYDVPVFSQVDGRICINFTYSSILPAMHTLGREFTPAQEEAVELLRRILVEQQVEFRLESGEAAVANNFAMCHSRSDFVSSNDPKKARCFLRAWMEVPRKDRRLPIGREYFHMENKDLRLGYDIVAGRDGAIARNDYKNVNTELADMFKAAQAKPRVRNT</sequence>
<dbReference type="InterPro" id="IPR042098">
    <property type="entry name" value="TauD-like_sf"/>
</dbReference>
<evidence type="ECO:0000256" key="1">
    <source>
        <dbReference type="ARBA" id="ARBA00001954"/>
    </source>
</evidence>
<dbReference type="EMBL" id="LKTM01000310">
    <property type="protein sequence ID" value="KQH77578.1"/>
    <property type="molecule type" value="Genomic_DNA"/>
</dbReference>
<evidence type="ECO:0000256" key="3">
    <source>
        <dbReference type="ARBA" id="ARBA00023004"/>
    </source>
</evidence>
<evidence type="ECO:0000313" key="7">
    <source>
        <dbReference type="Proteomes" id="UP000051677"/>
    </source>
</evidence>
<evidence type="ECO:0000256" key="2">
    <source>
        <dbReference type="ARBA" id="ARBA00023002"/>
    </source>
</evidence>
<dbReference type="PANTHER" id="PTHR10696:SF56">
    <property type="entry name" value="TAUD_TFDA-LIKE DOMAIN-CONTAINING PROTEIN"/>
    <property type="match status" value="1"/>
</dbReference>
<organism evidence="6 7">
    <name type="scientific">Mycobacterium gordonae</name>
    <dbReference type="NCBI Taxonomy" id="1778"/>
    <lineage>
        <taxon>Bacteria</taxon>
        <taxon>Bacillati</taxon>
        <taxon>Actinomycetota</taxon>
        <taxon>Actinomycetes</taxon>
        <taxon>Mycobacteriales</taxon>
        <taxon>Mycobacteriaceae</taxon>
        <taxon>Mycobacterium</taxon>
    </lineage>
</organism>
<dbReference type="InterPro" id="IPR003819">
    <property type="entry name" value="TauD/TfdA-like"/>
</dbReference>
<feature type="domain" description="TauD/TfdA-like" evidence="5">
    <location>
        <begin position="61"/>
        <end position="306"/>
    </location>
</feature>
<dbReference type="Gene3D" id="3.60.130.10">
    <property type="entry name" value="Clavaminate synthase-like"/>
    <property type="match status" value="1"/>
</dbReference>
<dbReference type="AlphaFoldDB" id="A0A0Q2LPI3"/>
<dbReference type="GO" id="GO:0017000">
    <property type="term" value="P:antibiotic biosynthetic process"/>
    <property type="evidence" value="ECO:0007669"/>
    <property type="project" value="UniProtKB-KW"/>
</dbReference>
<evidence type="ECO:0000256" key="4">
    <source>
        <dbReference type="ARBA" id="ARBA00023194"/>
    </source>
</evidence>
<dbReference type="Proteomes" id="UP000051677">
    <property type="component" value="Unassembled WGS sequence"/>
</dbReference>
<dbReference type="InterPro" id="IPR050411">
    <property type="entry name" value="AlphaKG_dependent_hydroxylases"/>
</dbReference>
<evidence type="ECO:0000259" key="5">
    <source>
        <dbReference type="Pfam" id="PF02668"/>
    </source>
</evidence>
<dbReference type="PANTHER" id="PTHR10696">
    <property type="entry name" value="GAMMA-BUTYROBETAINE HYDROXYLASE-RELATED"/>
    <property type="match status" value="1"/>
</dbReference>
<keyword evidence="4" id="KW-0045">Antibiotic biosynthesis</keyword>
<gene>
    <name evidence="6" type="ORF">AO501_33345</name>
</gene>
<keyword evidence="2" id="KW-0560">Oxidoreductase</keyword>
<dbReference type="GO" id="GO:0016491">
    <property type="term" value="F:oxidoreductase activity"/>
    <property type="evidence" value="ECO:0007669"/>
    <property type="project" value="UniProtKB-KW"/>
</dbReference>
<keyword evidence="3" id="KW-0408">Iron</keyword>